<gene>
    <name evidence="1" type="ORF">INT48_007671</name>
</gene>
<evidence type="ECO:0000313" key="2">
    <source>
        <dbReference type="Proteomes" id="UP000613177"/>
    </source>
</evidence>
<name>A0A8H7VPV7_9FUNG</name>
<accession>A0A8H7VPV7</accession>
<keyword evidence="2" id="KW-1185">Reference proteome</keyword>
<evidence type="ECO:0000313" key="1">
    <source>
        <dbReference type="EMBL" id="KAG2230376.1"/>
    </source>
</evidence>
<reference evidence="1" key="1">
    <citation type="submission" date="2021-01" db="EMBL/GenBank/DDBJ databases">
        <title>Metabolic potential, ecology and presence of endohyphal bacteria is reflected in genomic diversity of Mucoromycotina.</title>
        <authorList>
            <person name="Muszewska A."/>
            <person name="Okrasinska A."/>
            <person name="Steczkiewicz K."/>
            <person name="Drgas O."/>
            <person name="Orlowska M."/>
            <person name="Perlinska-Lenart U."/>
            <person name="Aleksandrzak-Piekarczyk T."/>
            <person name="Szatraj K."/>
            <person name="Zielenkiewicz U."/>
            <person name="Pilsyk S."/>
            <person name="Malc E."/>
            <person name="Mieczkowski P."/>
            <person name="Kruszewska J.S."/>
            <person name="Biernat P."/>
            <person name="Pawlowska J."/>
        </authorList>
    </citation>
    <scope>NUCLEOTIDE SEQUENCE</scope>
    <source>
        <strain evidence="1">WA0000018081</strain>
    </source>
</reference>
<protein>
    <submittedName>
        <fullName evidence="1">Uncharacterized protein</fullName>
    </submittedName>
</protein>
<organism evidence="1 2">
    <name type="scientific">Thamnidium elegans</name>
    <dbReference type="NCBI Taxonomy" id="101142"/>
    <lineage>
        <taxon>Eukaryota</taxon>
        <taxon>Fungi</taxon>
        <taxon>Fungi incertae sedis</taxon>
        <taxon>Mucoromycota</taxon>
        <taxon>Mucoromycotina</taxon>
        <taxon>Mucoromycetes</taxon>
        <taxon>Mucorales</taxon>
        <taxon>Mucorineae</taxon>
        <taxon>Mucoraceae</taxon>
        <taxon>Thamnidium</taxon>
    </lineage>
</organism>
<dbReference type="Proteomes" id="UP000613177">
    <property type="component" value="Unassembled WGS sequence"/>
</dbReference>
<sequence length="191" mass="23033">MTEFIEKYQSMDKKYMHKLSDGSYLKERLFKFGLTCTHEHLCHSFIFDANDFTYIQKKMLTEDQITELESESPVDFPDLDGYLIKFVNVPTTEDLRMALYQNGDYKMNYSKDHHQIKDWIRRSLDHLLLVYESTDDFTIEHSEQWYQSRIWLPLELLFESINGNHSRRCSKLKIQIRIQTRARQEVIQPHL</sequence>
<dbReference type="AlphaFoldDB" id="A0A8H7VPV7"/>
<dbReference type="EMBL" id="JAEPRE010000206">
    <property type="protein sequence ID" value="KAG2230376.1"/>
    <property type="molecule type" value="Genomic_DNA"/>
</dbReference>
<proteinExistence type="predicted"/>
<comment type="caution">
    <text evidence="1">The sequence shown here is derived from an EMBL/GenBank/DDBJ whole genome shotgun (WGS) entry which is preliminary data.</text>
</comment>